<dbReference type="Gene3D" id="1.10.630.10">
    <property type="entry name" value="Cytochrome P450"/>
    <property type="match status" value="1"/>
</dbReference>
<dbReference type="GO" id="GO:0016020">
    <property type="term" value="C:membrane"/>
    <property type="evidence" value="ECO:0007669"/>
    <property type="project" value="UniProtKB-SubCell"/>
</dbReference>
<dbReference type="Proteomes" id="UP001215280">
    <property type="component" value="Unassembled WGS sequence"/>
</dbReference>
<evidence type="ECO:0000256" key="5">
    <source>
        <dbReference type="ARBA" id="ARBA00022617"/>
    </source>
</evidence>
<reference evidence="16" key="1">
    <citation type="submission" date="2023-03" db="EMBL/GenBank/DDBJ databases">
        <title>Massive genome expansion in bonnet fungi (Mycena s.s.) driven by repeated elements and novel gene families across ecological guilds.</title>
        <authorList>
            <consortium name="Lawrence Berkeley National Laboratory"/>
            <person name="Harder C.B."/>
            <person name="Miyauchi S."/>
            <person name="Viragh M."/>
            <person name="Kuo A."/>
            <person name="Thoen E."/>
            <person name="Andreopoulos B."/>
            <person name="Lu D."/>
            <person name="Skrede I."/>
            <person name="Drula E."/>
            <person name="Henrissat B."/>
            <person name="Morin E."/>
            <person name="Kohler A."/>
            <person name="Barry K."/>
            <person name="LaButti K."/>
            <person name="Morin E."/>
            <person name="Salamov A."/>
            <person name="Lipzen A."/>
            <person name="Mereny Z."/>
            <person name="Hegedus B."/>
            <person name="Baldrian P."/>
            <person name="Stursova M."/>
            <person name="Weitz H."/>
            <person name="Taylor A."/>
            <person name="Grigoriev I.V."/>
            <person name="Nagy L.G."/>
            <person name="Martin F."/>
            <person name="Kauserud H."/>
        </authorList>
    </citation>
    <scope>NUCLEOTIDE SEQUENCE</scope>
    <source>
        <strain evidence="16">CBHHK188m</strain>
    </source>
</reference>
<keyword evidence="12" id="KW-0472">Membrane</keyword>
<keyword evidence="13" id="KW-0325">Glycoprotein</keyword>
<comment type="subcellular location">
    <subcellularLocation>
        <location evidence="2">Membrane</location>
        <topology evidence="2">Single-pass membrane protein</topology>
    </subcellularLocation>
</comment>
<keyword evidence="17" id="KW-1185">Reference proteome</keyword>
<sequence length="116" mass="12929">IGVPHLLVKDDVYGNYQLPAGSIVMANVWSILRDPAVFPDPQEFRPEHFLNDKRALDVATCIFGFGRRSCPGVHFAETSMFIAIATALSQCKVSDPTNFRGEKINKDVEYQTGTIR</sequence>
<comment type="cofactor">
    <cofactor evidence="1 14">
        <name>heme</name>
        <dbReference type="ChEBI" id="CHEBI:30413"/>
    </cofactor>
</comment>
<comment type="caution">
    <text evidence="16">The sequence shown here is derived from an EMBL/GenBank/DDBJ whole genome shotgun (WGS) entry which is preliminary data.</text>
</comment>
<evidence type="ECO:0000256" key="11">
    <source>
        <dbReference type="ARBA" id="ARBA00023033"/>
    </source>
</evidence>
<evidence type="ECO:0000256" key="14">
    <source>
        <dbReference type="PIRSR" id="PIRSR602401-1"/>
    </source>
</evidence>
<dbReference type="InterPro" id="IPR002401">
    <property type="entry name" value="Cyt_P450_E_grp-I"/>
</dbReference>
<keyword evidence="10 14" id="KW-0408">Iron</keyword>
<dbReference type="EMBL" id="JARJLG010000088">
    <property type="protein sequence ID" value="KAJ7748815.1"/>
    <property type="molecule type" value="Genomic_DNA"/>
</dbReference>
<evidence type="ECO:0000256" key="13">
    <source>
        <dbReference type="ARBA" id="ARBA00023180"/>
    </source>
</evidence>
<dbReference type="PANTHER" id="PTHR46300">
    <property type="entry name" value="P450, PUTATIVE (EUROFUNG)-RELATED-RELATED"/>
    <property type="match status" value="1"/>
</dbReference>
<evidence type="ECO:0000256" key="15">
    <source>
        <dbReference type="RuleBase" id="RU000461"/>
    </source>
</evidence>
<comment type="similarity">
    <text evidence="4 15">Belongs to the cytochrome P450 family.</text>
</comment>
<keyword evidence="8" id="KW-1133">Transmembrane helix</keyword>
<keyword evidence="5 14" id="KW-0349">Heme</keyword>
<evidence type="ECO:0000256" key="3">
    <source>
        <dbReference type="ARBA" id="ARBA00005179"/>
    </source>
</evidence>
<dbReference type="InterPro" id="IPR001128">
    <property type="entry name" value="Cyt_P450"/>
</dbReference>
<feature type="binding site" description="axial binding residue" evidence="14">
    <location>
        <position position="70"/>
    </location>
    <ligand>
        <name>heme</name>
        <dbReference type="ChEBI" id="CHEBI:30413"/>
    </ligand>
    <ligandPart>
        <name>Fe</name>
        <dbReference type="ChEBI" id="CHEBI:18248"/>
    </ligandPart>
</feature>
<dbReference type="GO" id="GO:0016705">
    <property type="term" value="F:oxidoreductase activity, acting on paired donors, with incorporation or reduction of molecular oxygen"/>
    <property type="evidence" value="ECO:0007669"/>
    <property type="project" value="InterPro"/>
</dbReference>
<feature type="non-terminal residue" evidence="16">
    <location>
        <position position="116"/>
    </location>
</feature>
<dbReference type="GO" id="GO:0004497">
    <property type="term" value="F:monooxygenase activity"/>
    <property type="evidence" value="ECO:0007669"/>
    <property type="project" value="UniProtKB-KW"/>
</dbReference>
<evidence type="ECO:0000256" key="9">
    <source>
        <dbReference type="ARBA" id="ARBA00023002"/>
    </source>
</evidence>
<keyword evidence="6" id="KW-0812">Transmembrane</keyword>
<dbReference type="Pfam" id="PF00067">
    <property type="entry name" value="p450"/>
    <property type="match status" value="1"/>
</dbReference>
<dbReference type="PRINTS" id="PR00463">
    <property type="entry name" value="EP450I"/>
</dbReference>
<evidence type="ECO:0000256" key="8">
    <source>
        <dbReference type="ARBA" id="ARBA00022989"/>
    </source>
</evidence>
<dbReference type="GO" id="GO:0020037">
    <property type="term" value="F:heme binding"/>
    <property type="evidence" value="ECO:0007669"/>
    <property type="project" value="InterPro"/>
</dbReference>
<dbReference type="InterPro" id="IPR036396">
    <property type="entry name" value="Cyt_P450_sf"/>
</dbReference>
<keyword evidence="7 14" id="KW-0479">Metal-binding</keyword>
<dbReference type="SUPFAM" id="SSF48264">
    <property type="entry name" value="Cytochrome P450"/>
    <property type="match status" value="1"/>
</dbReference>
<gene>
    <name evidence="16" type="ORF">DFH07DRAFT_747100</name>
</gene>
<keyword evidence="11 15" id="KW-0503">Monooxygenase</keyword>
<evidence type="ECO:0000256" key="7">
    <source>
        <dbReference type="ARBA" id="ARBA00022723"/>
    </source>
</evidence>
<evidence type="ECO:0000256" key="2">
    <source>
        <dbReference type="ARBA" id="ARBA00004167"/>
    </source>
</evidence>
<keyword evidence="9 15" id="KW-0560">Oxidoreductase</keyword>
<name>A0AAD7IR80_9AGAR</name>
<evidence type="ECO:0000256" key="10">
    <source>
        <dbReference type="ARBA" id="ARBA00023004"/>
    </source>
</evidence>
<dbReference type="GO" id="GO:0005506">
    <property type="term" value="F:iron ion binding"/>
    <property type="evidence" value="ECO:0007669"/>
    <property type="project" value="InterPro"/>
</dbReference>
<protein>
    <submittedName>
        <fullName evidence="16">Cytochrome P450</fullName>
    </submittedName>
</protein>
<dbReference type="InterPro" id="IPR050364">
    <property type="entry name" value="Cytochrome_P450_fung"/>
</dbReference>
<evidence type="ECO:0000313" key="17">
    <source>
        <dbReference type="Proteomes" id="UP001215280"/>
    </source>
</evidence>
<dbReference type="InterPro" id="IPR017972">
    <property type="entry name" value="Cyt_P450_CS"/>
</dbReference>
<evidence type="ECO:0000313" key="16">
    <source>
        <dbReference type="EMBL" id="KAJ7748815.1"/>
    </source>
</evidence>
<proteinExistence type="inferred from homology"/>
<dbReference type="PROSITE" id="PS00086">
    <property type="entry name" value="CYTOCHROME_P450"/>
    <property type="match status" value="1"/>
</dbReference>
<accession>A0AAD7IR80</accession>
<organism evidence="16 17">
    <name type="scientific">Mycena maculata</name>
    <dbReference type="NCBI Taxonomy" id="230809"/>
    <lineage>
        <taxon>Eukaryota</taxon>
        <taxon>Fungi</taxon>
        <taxon>Dikarya</taxon>
        <taxon>Basidiomycota</taxon>
        <taxon>Agaricomycotina</taxon>
        <taxon>Agaricomycetes</taxon>
        <taxon>Agaricomycetidae</taxon>
        <taxon>Agaricales</taxon>
        <taxon>Marasmiineae</taxon>
        <taxon>Mycenaceae</taxon>
        <taxon>Mycena</taxon>
    </lineage>
</organism>
<dbReference type="PANTHER" id="PTHR46300:SF2">
    <property type="entry name" value="CYTOCHROME P450 MONOOXYGENASE ALNH-RELATED"/>
    <property type="match status" value="1"/>
</dbReference>
<comment type="pathway">
    <text evidence="3">Secondary metabolite biosynthesis.</text>
</comment>
<evidence type="ECO:0000256" key="4">
    <source>
        <dbReference type="ARBA" id="ARBA00010617"/>
    </source>
</evidence>
<evidence type="ECO:0000256" key="12">
    <source>
        <dbReference type="ARBA" id="ARBA00023136"/>
    </source>
</evidence>
<dbReference type="AlphaFoldDB" id="A0AAD7IR80"/>
<evidence type="ECO:0000256" key="6">
    <source>
        <dbReference type="ARBA" id="ARBA00022692"/>
    </source>
</evidence>
<evidence type="ECO:0000256" key="1">
    <source>
        <dbReference type="ARBA" id="ARBA00001971"/>
    </source>
</evidence>